<proteinExistence type="predicted"/>
<dbReference type="Proteomes" id="UP000824072">
    <property type="component" value="Unassembled WGS sequence"/>
</dbReference>
<sequence>MPSVDTRPEISLKEVQALELEMLKALDTYCRKHRITYCLCGGTLLGAVRHKGFIPWDDDVDLFMPREDYERFHALTLQEPVAPHLRTLYPGDAHYPYAIMKLVDDRTVVYERNITDDRQRAGISLDVFPLDKMYSARWQNLPALALAKLRIQLAKVNAKMVRLDRDRRKRAMRTLIMALLKPFSLRPYEKQLTRIDRSARKVRGKGKHMLGNLVWPNRWHDLFPEEAFSSYPEMEFEGEKFPVPVGYEIYLTNLYGDYRQIPKEEDRVAHSFRAYWKKPLDC</sequence>
<evidence type="ECO:0000259" key="1">
    <source>
        <dbReference type="Pfam" id="PF04991"/>
    </source>
</evidence>
<dbReference type="InterPro" id="IPR052942">
    <property type="entry name" value="LPS_cholinephosphotransferase"/>
</dbReference>
<evidence type="ECO:0000313" key="3">
    <source>
        <dbReference type="Proteomes" id="UP000824072"/>
    </source>
</evidence>
<dbReference type="EMBL" id="DVMU01000116">
    <property type="protein sequence ID" value="HIU33946.1"/>
    <property type="molecule type" value="Genomic_DNA"/>
</dbReference>
<dbReference type="AlphaFoldDB" id="A0A9D1IC67"/>
<protein>
    <submittedName>
        <fullName evidence="2">LicD family protein</fullName>
    </submittedName>
</protein>
<dbReference type="Pfam" id="PF04991">
    <property type="entry name" value="LicD"/>
    <property type="match status" value="1"/>
</dbReference>
<dbReference type="PANTHER" id="PTHR43404:SF2">
    <property type="entry name" value="LIPOPOLYSACCHARIDE CHOLINEPHOSPHOTRANSFERASE LICD"/>
    <property type="match status" value="1"/>
</dbReference>
<organism evidence="2 3">
    <name type="scientific">Candidatus Pullichristensenella excrementigallinarum</name>
    <dbReference type="NCBI Taxonomy" id="2840907"/>
    <lineage>
        <taxon>Bacteria</taxon>
        <taxon>Bacillati</taxon>
        <taxon>Bacillota</taxon>
        <taxon>Clostridia</taxon>
        <taxon>Candidatus Pullichristensenella</taxon>
    </lineage>
</organism>
<reference evidence="2" key="1">
    <citation type="submission" date="2020-10" db="EMBL/GenBank/DDBJ databases">
        <authorList>
            <person name="Gilroy R."/>
        </authorList>
    </citation>
    <scope>NUCLEOTIDE SEQUENCE</scope>
    <source>
        <strain evidence="2">ChiHcec3-11533</strain>
    </source>
</reference>
<dbReference type="InterPro" id="IPR007074">
    <property type="entry name" value="LicD/FKTN/FKRP_NTP_transf"/>
</dbReference>
<feature type="domain" description="LicD/FKTN/FKRP nucleotidyltransferase" evidence="1">
    <location>
        <begin position="30"/>
        <end position="256"/>
    </location>
</feature>
<accession>A0A9D1IC67</accession>
<dbReference type="PANTHER" id="PTHR43404">
    <property type="entry name" value="LIPOPOLYSACCHARIDE CHOLINEPHOSPHOTRANSFERASE LICD"/>
    <property type="match status" value="1"/>
</dbReference>
<comment type="caution">
    <text evidence="2">The sequence shown here is derived from an EMBL/GenBank/DDBJ whole genome shotgun (WGS) entry which is preliminary data.</text>
</comment>
<dbReference type="GO" id="GO:0009100">
    <property type="term" value="P:glycoprotein metabolic process"/>
    <property type="evidence" value="ECO:0007669"/>
    <property type="project" value="UniProtKB-ARBA"/>
</dbReference>
<name>A0A9D1IC67_9FIRM</name>
<gene>
    <name evidence="2" type="ORF">IAB02_05230</name>
</gene>
<evidence type="ECO:0000313" key="2">
    <source>
        <dbReference type="EMBL" id="HIU33946.1"/>
    </source>
</evidence>
<reference evidence="2" key="2">
    <citation type="journal article" date="2021" name="PeerJ">
        <title>Extensive microbial diversity within the chicken gut microbiome revealed by metagenomics and culture.</title>
        <authorList>
            <person name="Gilroy R."/>
            <person name="Ravi A."/>
            <person name="Getino M."/>
            <person name="Pursley I."/>
            <person name="Horton D.L."/>
            <person name="Alikhan N.F."/>
            <person name="Baker D."/>
            <person name="Gharbi K."/>
            <person name="Hall N."/>
            <person name="Watson M."/>
            <person name="Adriaenssens E.M."/>
            <person name="Foster-Nyarko E."/>
            <person name="Jarju S."/>
            <person name="Secka A."/>
            <person name="Antonio M."/>
            <person name="Oren A."/>
            <person name="Chaudhuri R.R."/>
            <person name="La Ragione R."/>
            <person name="Hildebrand F."/>
            <person name="Pallen M.J."/>
        </authorList>
    </citation>
    <scope>NUCLEOTIDE SEQUENCE</scope>
    <source>
        <strain evidence="2">ChiHcec3-11533</strain>
    </source>
</reference>